<accession>A0A6A6PJL9</accession>
<proteinExistence type="predicted"/>
<feature type="non-terminal residue" evidence="2">
    <location>
        <position position="282"/>
    </location>
</feature>
<evidence type="ECO:0000313" key="2">
    <source>
        <dbReference type="EMBL" id="KAF2480199.1"/>
    </source>
</evidence>
<dbReference type="AlphaFoldDB" id="A0A6A6PJL9"/>
<keyword evidence="3" id="KW-1185">Reference proteome</keyword>
<reference evidence="2" key="1">
    <citation type="journal article" date="2020" name="Stud. Mycol.">
        <title>101 Dothideomycetes genomes: a test case for predicting lifestyles and emergence of pathogens.</title>
        <authorList>
            <person name="Haridas S."/>
            <person name="Albert R."/>
            <person name="Binder M."/>
            <person name="Bloem J."/>
            <person name="Labutti K."/>
            <person name="Salamov A."/>
            <person name="Andreopoulos B."/>
            <person name="Baker S."/>
            <person name="Barry K."/>
            <person name="Bills G."/>
            <person name="Bluhm B."/>
            <person name="Cannon C."/>
            <person name="Castanera R."/>
            <person name="Culley D."/>
            <person name="Daum C."/>
            <person name="Ezra D."/>
            <person name="Gonzalez J."/>
            <person name="Henrissat B."/>
            <person name="Kuo A."/>
            <person name="Liang C."/>
            <person name="Lipzen A."/>
            <person name="Lutzoni F."/>
            <person name="Magnuson J."/>
            <person name="Mondo S."/>
            <person name="Nolan M."/>
            <person name="Ohm R."/>
            <person name="Pangilinan J."/>
            <person name="Park H.-J."/>
            <person name="Ramirez L."/>
            <person name="Alfaro M."/>
            <person name="Sun H."/>
            <person name="Tritt A."/>
            <person name="Yoshinaga Y."/>
            <person name="Zwiers L.-H."/>
            <person name="Turgeon B."/>
            <person name="Goodwin S."/>
            <person name="Spatafora J."/>
            <person name="Crous P."/>
            <person name="Grigoriev I."/>
        </authorList>
    </citation>
    <scope>NUCLEOTIDE SEQUENCE</scope>
    <source>
        <strain evidence="2">CBS 113389</strain>
    </source>
</reference>
<dbReference type="RefSeq" id="XP_033586769.1">
    <property type="nucleotide sequence ID" value="XM_033730266.1"/>
</dbReference>
<feature type="compositionally biased region" description="Polar residues" evidence="1">
    <location>
        <begin position="1"/>
        <end position="46"/>
    </location>
</feature>
<dbReference type="EMBL" id="MU001640">
    <property type="protein sequence ID" value="KAF2480199.1"/>
    <property type="molecule type" value="Genomic_DNA"/>
</dbReference>
<feature type="non-terminal residue" evidence="2">
    <location>
        <position position="1"/>
    </location>
</feature>
<sequence>FFASSPSVVIPPTQSEYFTNDHNNAPATSNPLLNGFNDSLTPSGSLPVTPGSMAGRKRSRGDMHEPDEDEYVEDDGSHVTPATEYPALQRPEPILGPGMTLIHPDDPGYPARPESQSGTWVDERSQVTEQQRPAMSTRKLQRMGSRTVAADDLAQLLLPHEMRDVTAEPLIDEATRTLGISWTRMDASEALLISQAAYSKWIQNHYPALQDVAVWFENSAIPGYLVAARNAYNSRIEYYIFSHDLMEARLVTSDAAQLIPRLQMLPALHLAAPGGCLKAEMD</sequence>
<feature type="compositionally biased region" description="Acidic residues" evidence="1">
    <location>
        <begin position="65"/>
        <end position="74"/>
    </location>
</feature>
<name>A0A6A6PJL9_9PEZI</name>
<feature type="region of interest" description="Disordered" evidence="1">
    <location>
        <begin position="111"/>
        <end position="144"/>
    </location>
</feature>
<organism evidence="2 3">
    <name type="scientific">Neohortaea acidophila</name>
    <dbReference type="NCBI Taxonomy" id="245834"/>
    <lineage>
        <taxon>Eukaryota</taxon>
        <taxon>Fungi</taxon>
        <taxon>Dikarya</taxon>
        <taxon>Ascomycota</taxon>
        <taxon>Pezizomycotina</taxon>
        <taxon>Dothideomycetes</taxon>
        <taxon>Dothideomycetidae</taxon>
        <taxon>Mycosphaerellales</taxon>
        <taxon>Teratosphaeriaceae</taxon>
        <taxon>Neohortaea</taxon>
    </lineage>
</organism>
<dbReference type="GeneID" id="54471268"/>
<feature type="region of interest" description="Disordered" evidence="1">
    <location>
        <begin position="1"/>
        <end position="78"/>
    </location>
</feature>
<dbReference type="OrthoDB" id="5359669at2759"/>
<evidence type="ECO:0000256" key="1">
    <source>
        <dbReference type="SAM" id="MobiDB-lite"/>
    </source>
</evidence>
<dbReference type="Proteomes" id="UP000799767">
    <property type="component" value="Unassembled WGS sequence"/>
</dbReference>
<evidence type="ECO:0000313" key="3">
    <source>
        <dbReference type="Proteomes" id="UP000799767"/>
    </source>
</evidence>
<gene>
    <name evidence="2" type="ORF">BDY17DRAFT_234260</name>
</gene>
<protein>
    <submittedName>
        <fullName evidence="2">Uncharacterized protein</fullName>
    </submittedName>
</protein>